<evidence type="ECO:0000256" key="1">
    <source>
        <dbReference type="SAM" id="Phobius"/>
    </source>
</evidence>
<reference evidence="3" key="1">
    <citation type="submission" date="2017-09" db="EMBL/GenBank/DDBJ databases">
        <title>Depth-based differentiation of microbial function through sediment-hosted aquifers and enrichment of novel symbionts in the deep terrestrial subsurface.</title>
        <authorList>
            <person name="Probst A.J."/>
            <person name="Ladd B."/>
            <person name="Jarett J.K."/>
            <person name="Geller-Mcgrath D.E."/>
            <person name="Sieber C.M.K."/>
            <person name="Emerson J.B."/>
            <person name="Anantharaman K."/>
            <person name="Thomas B.C."/>
            <person name="Malmstrom R."/>
            <person name="Stieglmeier M."/>
            <person name="Klingl A."/>
            <person name="Woyke T."/>
            <person name="Ryan C.M."/>
            <person name="Banfield J.F."/>
        </authorList>
    </citation>
    <scope>NUCLEOTIDE SEQUENCE [LARGE SCALE GENOMIC DNA]</scope>
</reference>
<feature type="transmembrane region" description="Helical" evidence="1">
    <location>
        <begin position="173"/>
        <end position="192"/>
    </location>
</feature>
<feature type="transmembrane region" description="Helical" evidence="1">
    <location>
        <begin position="354"/>
        <end position="375"/>
    </location>
</feature>
<accession>A0A2H0V4T2</accession>
<dbReference type="EMBL" id="PFAR01000014">
    <property type="protein sequence ID" value="PIR93360.1"/>
    <property type="molecule type" value="Genomic_DNA"/>
</dbReference>
<evidence type="ECO:0000313" key="2">
    <source>
        <dbReference type="EMBL" id="PIR93360.1"/>
    </source>
</evidence>
<keyword evidence="1" id="KW-0812">Transmembrane</keyword>
<dbReference type="AlphaFoldDB" id="A0A2H0V4T2"/>
<gene>
    <name evidence="2" type="ORF">COT99_01150</name>
</gene>
<name>A0A2H0V4T2_9BACT</name>
<keyword evidence="1" id="KW-0472">Membrane</keyword>
<evidence type="ECO:0000313" key="3">
    <source>
        <dbReference type="Proteomes" id="UP000228626"/>
    </source>
</evidence>
<comment type="caution">
    <text evidence="2">The sequence shown here is derived from an EMBL/GenBank/DDBJ whole genome shotgun (WGS) entry which is preliminary data.</text>
</comment>
<proteinExistence type="predicted"/>
<keyword evidence="1" id="KW-1133">Transmembrane helix</keyword>
<organism evidence="2 3">
    <name type="scientific">Candidatus Falkowbacteria bacterium CG10_big_fil_rev_8_21_14_0_10_43_10</name>
    <dbReference type="NCBI Taxonomy" id="1974567"/>
    <lineage>
        <taxon>Bacteria</taxon>
        <taxon>Candidatus Falkowiibacteriota</taxon>
    </lineage>
</organism>
<protein>
    <submittedName>
        <fullName evidence="2">Uncharacterized protein</fullName>
    </submittedName>
</protein>
<feature type="transmembrane region" description="Helical" evidence="1">
    <location>
        <begin position="144"/>
        <end position="167"/>
    </location>
</feature>
<dbReference type="Proteomes" id="UP000228626">
    <property type="component" value="Unassembled WGS sequence"/>
</dbReference>
<sequence>MLKIKKISRKAKGELIMADEAKKTPEKIDPIIKLEVNYTGEEGKYKLFISVGSPNAPDFKPNKVCKILIVDGQESTNRIDLNEFGCCEYEVAEFETKRKKVVVRVLDTIGNKQVDKTLTLRGPKKSHPPVAWGDGFLANLFPAIINLVIFIFVIVVTPIVCLTAGWWFLGSSVMLFIAILLALYCCPTARIAVQSGAGASLYRIGVDNNYRFFVLVGCAFISLALGIKYGGGEPVFVSTFRSSVNWLAKPVYTEWVQKMQNVVVGGINESNRTIQDKKSLLQQFQNDPVYTLRAERLKGESKQQYNERANNYITYGLFALDGKIAELIAGAKKPQENDARAEGTEWSRENKGWFFWKLLIIFLAMALLYSPFAFADEAADLFDGLAENLKQWRTGQGETQTAAESTPLSLSTPAGFLTRVGEIAGVDIGMELVYKTIKNFAEFLRR</sequence>